<keyword evidence="2" id="KW-0472">Membrane</keyword>
<organism evidence="3 4">
    <name type="scientific">Mytilus edulis</name>
    <name type="common">Blue mussel</name>
    <dbReference type="NCBI Taxonomy" id="6550"/>
    <lineage>
        <taxon>Eukaryota</taxon>
        <taxon>Metazoa</taxon>
        <taxon>Spiralia</taxon>
        <taxon>Lophotrochozoa</taxon>
        <taxon>Mollusca</taxon>
        <taxon>Bivalvia</taxon>
        <taxon>Autobranchia</taxon>
        <taxon>Pteriomorphia</taxon>
        <taxon>Mytilida</taxon>
        <taxon>Mytiloidea</taxon>
        <taxon>Mytilidae</taxon>
        <taxon>Mytilinae</taxon>
        <taxon>Mytilus</taxon>
    </lineage>
</organism>
<dbReference type="AlphaFoldDB" id="A0A8S3U9G1"/>
<feature type="compositionally biased region" description="Basic residues" evidence="1">
    <location>
        <begin position="441"/>
        <end position="450"/>
    </location>
</feature>
<dbReference type="EMBL" id="CAJPWZ010002390">
    <property type="protein sequence ID" value="CAG2237468.1"/>
    <property type="molecule type" value="Genomic_DNA"/>
</dbReference>
<feature type="compositionally biased region" description="Polar residues" evidence="1">
    <location>
        <begin position="458"/>
        <end position="473"/>
    </location>
</feature>
<proteinExistence type="predicted"/>
<keyword evidence="2" id="KW-1133">Transmembrane helix</keyword>
<comment type="caution">
    <text evidence="3">The sequence shown here is derived from an EMBL/GenBank/DDBJ whole genome shotgun (WGS) entry which is preliminary data.</text>
</comment>
<accession>A0A8S3U9G1</accession>
<dbReference type="OrthoDB" id="6140339at2759"/>
<feature type="compositionally biased region" description="Basic and acidic residues" evidence="1">
    <location>
        <begin position="351"/>
        <end position="376"/>
    </location>
</feature>
<feature type="compositionally biased region" description="Polar residues" evidence="1">
    <location>
        <begin position="105"/>
        <end position="141"/>
    </location>
</feature>
<dbReference type="Proteomes" id="UP000683360">
    <property type="component" value="Unassembled WGS sequence"/>
</dbReference>
<feature type="region of interest" description="Disordered" evidence="1">
    <location>
        <begin position="725"/>
        <end position="797"/>
    </location>
</feature>
<name>A0A8S3U9G1_MYTED</name>
<gene>
    <name evidence="3" type="ORF">MEDL_49981</name>
</gene>
<protein>
    <submittedName>
        <fullName evidence="3">Uncharacterized protein</fullName>
    </submittedName>
</protein>
<feature type="compositionally biased region" description="Basic and acidic residues" evidence="1">
    <location>
        <begin position="197"/>
        <end position="223"/>
    </location>
</feature>
<sequence length="853" mass="99707">MPKTTVEANTPVQSSRITPDGQSNSSNGYTPSTFDENESRMSSRDENRISTAERRKALRQLNDISNYNIDLAICLAITTTVVDRFFLLLFIGILVVSNSRQTGTTNHGVSLPPIQNNNKVTNRNSVTTDLSRQTPSKNQQDPYPKNRGYTNNDDNNHYDKNNNARYSDRETDNKKYDKTTDKSQEHSSRRSRSRSPKRADKGTNDNKTKKTNHYDIDRHESSQRQKQRSRSTDRERSRHSKSGENEYRNSSSSRYRESRQRSKSRDDKKTRKSSRKTESKHRSQSNDRRYTPKSQSRDRGSRRRSKSRDRYSRNNDRRKRSRSRDRHSTIRHKSRSTSRHSKRGKSRSKSRHSECHRYRSKSRERNERRKRKDEYYRSASRSPPRERKNEQYKSKTKTNSVNNDHRKKSLSDNTLNRRSKTREFSHGKSSRPSSSEYYTKEKRKSKHSKSKTPVYESDSCTSESDIEISNLSRKASHKRLVRPQQKIRLSKPHTKKNKSKVRRGSVSDSEYSYKYNIILIDESDDSEEDQPSNQAFYVRSKSQHAVPRKARRHKGKKEYYSDIESSDRQRAVIYNEPDKVIVAPRNTLDVPRTIQHVHTVGTSQQNQQEKELFYLVPASQHTASNSQYSQDNGSFDADVGRRVVHMSQPIQNSRNQQQLYYLNNNDSVYGQEPLYDEYRQPAQQKYYNQHTNHYRHNNSSENVEQKFLYRQNAVQTDLSINQQNMTVKGKQNQISKDNSNQKHKLSMPKTTVEANTPVQSSRITPDGQSNSSNGYTPSTFDENESRMSSRDENRISTAERRKALRQLNDISNYNIDLALGKAPLHSPPMTDETLIKKIFNAEFQSEMDDYLRS</sequence>
<feature type="compositionally biased region" description="Polar residues" evidence="1">
    <location>
        <begin position="748"/>
        <end position="780"/>
    </location>
</feature>
<keyword evidence="4" id="KW-1185">Reference proteome</keyword>
<evidence type="ECO:0000256" key="1">
    <source>
        <dbReference type="SAM" id="MobiDB-lite"/>
    </source>
</evidence>
<feature type="compositionally biased region" description="Basic and acidic residues" evidence="1">
    <location>
        <begin position="383"/>
        <end position="393"/>
    </location>
</feature>
<feature type="compositionally biased region" description="Basic and acidic residues" evidence="1">
    <location>
        <begin position="230"/>
        <end position="247"/>
    </location>
</feature>
<feature type="compositionally biased region" description="Basic and acidic residues" evidence="1">
    <location>
        <begin position="37"/>
        <end position="51"/>
    </location>
</feature>
<feature type="compositionally biased region" description="Basic residues" evidence="1">
    <location>
        <begin position="488"/>
        <end position="503"/>
    </location>
</feature>
<feature type="compositionally biased region" description="Polar residues" evidence="1">
    <location>
        <begin position="725"/>
        <end position="738"/>
    </location>
</feature>
<feature type="compositionally biased region" description="Basic residues" evidence="1">
    <location>
        <begin position="546"/>
        <end position="556"/>
    </location>
</feature>
<reference evidence="3" key="1">
    <citation type="submission" date="2021-03" db="EMBL/GenBank/DDBJ databases">
        <authorList>
            <person name="Bekaert M."/>
        </authorList>
    </citation>
    <scope>NUCLEOTIDE SEQUENCE</scope>
</reference>
<feature type="compositionally biased region" description="Basic and acidic residues" evidence="1">
    <location>
        <begin position="783"/>
        <end position="797"/>
    </location>
</feature>
<feature type="compositionally biased region" description="Polar residues" evidence="1">
    <location>
        <begin position="1"/>
        <end position="34"/>
    </location>
</feature>
<feature type="compositionally biased region" description="Basic and acidic residues" evidence="1">
    <location>
        <begin position="154"/>
        <end position="188"/>
    </location>
</feature>
<feature type="compositionally biased region" description="Basic residues" evidence="1">
    <location>
        <begin position="316"/>
        <end position="350"/>
    </location>
</feature>
<feature type="region of interest" description="Disordered" evidence="1">
    <location>
        <begin position="1"/>
        <end position="51"/>
    </location>
</feature>
<evidence type="ECO:0000313" key="3">
    <source>
        <dbReference type="EMBL" id="CAG2237468.1"/>
    </source>
</evidence>
<keyword evidence="2" id="KW-0812">Transmembrane</keyword>
<feature type="region of interest" description="Disordered" evidence="1">
    <location>
        <begin position="105"/>
        <end position="507"/>
    </location>
</feature>
<feature type="transmembrane region" description="Helical" evidence="2">
    <location>
        <begin position="69"/>
        <end position="96"/>
    </location>
</feature>
<evidence type="ECO:0000256" key="2">
    <source>
        <dbReference type="SAM" id="Phobius"/>
    </source>
</evidence>
<evidence type="ECO:0000313" key="4">
    <source>
        <dbReference type="Proteomes" id="UP000683360"/>
    </source>
</evidence>
<feature type="compositionally biased region" description="Basic and acidic residues" evidence="1">
    <location>
        <begin position="254"/>
        <end position="299"/>
    </location>
</feature>
<feature type="region of interest" description="Disordered" evidence="1">
    <location>
        <begin position="539"/>
        <end position="563"/>
    </location>
</feature>